<evidence type="ECO:0000256" key="9">
    <source>
        <dbReference type="ARBA" id="ARBA00023136"/>
    </source>
</evidence>
<dbReference type="AlphaFoldDB" id="A0A7M2Z0G9"/>
<evidence type="ECO:0000256" key="4">
    <source>
        <dbReference type="ARBA" id="ARBA00022448"/>
    </source>
</evidence>
<gene>
    <name evidence="12" type="ORF">Gocc_0209</name>
</gene>
<protein>
    <recommendedName>
        <fullName evidence="10">Phosphate transport system permease protein PstA</fullName>
    </recommendedName>
</protein>
<comment type="caution">
    <text evidence="12">The sequence shown here is derived from an EMBL/GenBank/DDBJ whole genome shotgun (WGS) entry which is preliminary data.</text>
</comment>
<dbReference type="Proteomes" id="UP000254134">
    <property type="component" value="Unassembled WGS sequence"/>
</dbReference>
<reference evidence="13" key="2">
    <citation type="journal article" date="2019" name="MicrobiologyOpen">
        <title>High-quality draft genome sequence of Gaiella occulta isolated from a 150 meter deep mineral water borehole and comparison with the genome sequences of other deep-branching lineages of the phylum Actinobacteria.</title>
        <authorList>
            <person name="Severino R."/>
            <person name="Froufe H.J.C."/>
            <person name="Barroso C."/>
            <person name="Albuquerque L."/>
            <person name="Lobo-da-Cunha A."/>
            <person name="da Costa M.S."/>
            <person name="Egas C."/>
        </authorList>
    </citation>
    <scope>NUCLEOTIDE SEQUENCE [LARGE SCALE GENOMIC DNA]</scope>
    <source>
        <strain evidence="13">F2-233</strain>
    </source>
</reference>
<evidence type="ECO:0000313" key="13">
    <source>
        <dbReference type="Proteomes" id="UP000254134"/>
    </source>
</evidence>
<dbReference type="EMBL" id="QQZY01000001">
    <property type="protein sequence ID" value="RDI75790.1"/>
    <property type="molecule type" value="Genomic_DNA"/>
</dbReference>
<dbReference type="InterPro" id="IPR000515">
    <property type="entry name" value="MetI-like"/>
</dbReference>
<evidence type="ECO:0000256" key="6">
    <source>
        <dbReference type="ARBA" id="ARBA00022592"/>
    </source>
</evidence>
<feature type="transmembrane region" description="Helical" evidence="10">
    <location>
        <begin position="29"/>
        <end position="52"/>
    </location>
</feature>
<dbReference type="SUPFAM" id="SSF161098">
    <property type="entry name" value="MetI-like"/>
    <property type="match status" value="1"/>
</dbReference>
<dbReference type="OrthoDB" id="9775069at2"/>
<dbReference type="PANTHER" id="PTHR42922:SF1">
    <property type="entry name" value="PHOSPHATE TRANSPORT SYSTEM PERMEASE PROTEIN PSTA"/>
    <property type="match status" value="1"/>
</dbReference>
<dbReference type="GO" id="GO:0035435">
    <property type="term" value="P:phosphate ion transmembrane transport"/>
    <property type="evidence" value="ECO:0007669"/>
    <property type="project" value="InterPro"/>
</dbReference>
<comment type="similarity">
    <text evidence="3 10">Belongs to the binding-protein-dependent transport system permease family. CysTW subfamily.</text>
</comment>
<feature type="transmembrane region" description="Helical" evidence="10">
    <location>
        <begin position="148"/>
        <end position="171"/>
    </location>
</feature>
<dbReference type="CDD" id="cd06261">
    <property type="entry name" value="TM_PBP2"/>
    <property type="match status" value="1"/>
</dbReference>
<evidence type="ECO:0000313" key="12">
    <source>
        <dbReference type="EMBL" id="RDI75790.1"/>
    </source>
</evidence>
<evidence type="ECO:0000256" key="3">
    <source>
        <dbReference type="ARBA" id="ARBA00007069"/>
    </source>
</evidence>
<evidence type="ECO:0000256" key="2">
    <source>
        <dbReference type="ARBA" id="ARBA00004651"/>
    </source>
</evidence>
<dbReference type="RefSeq" id="WP_114794679.1">
    <property type="nucleotide sequence ID" value="NZ_QQZY01000001.1"/>
</dbReference>
<feature type="transmembrane region" description="Helical" evidence="10">
    <location>
        <begin position="192"/>
        <end position="214"/>
    </location>
</feature>
<keyword evidence="9 10" id="KW-0472">Membrane</keyword>
<feature type="transmembrane region" description="Helical" evidence="10">
    <location>
        <begin position="117"/>
        <end position="142"/>
    </location>
</feature>
<dbReference type="Gene3D" id="1.10.3720.10">
    <property type="entry name" value="MetI-like"/>
    <property type="match status" value="1"/>
</dbReference>
<dbReference type="Pfam" id="PF00528">
    <property type="entry name" value="BPD_transp_1"/>
    <property type="match status" value="1"/>
</dbReference>
<name>A0A7M2Z0G9_9ACTN</name>
<comment type="function">
    <text evidence="1">Part of the binding-protein-dependent transport system for phosphate; probably responsible for the translocation of the substrate across the membrane.</text>
</comment>
<keyword evidence="8 10" id="KW-1133">Transmembrane helix</keyword>
<keyword evidence="4" id="KW-0813">Transport</keyword>
<evidence type="ECO:0000256" key="1">
    <source>
        <dbReference type="ARBA" id="ARBA00003510"/>
    </source>
</evidence>
<dbReference type="PANTHER" id="PTHR42922">
    <property type="entry name" value="PHOSPHATE TRANSPORT SYSTEM PERMEASE PROTEIN PSTA"/>
    <property type="match status" value="1"/>
</dbReference>
<evidence type="ECO:0000256" key="10">
    <source>
        <dbReference type="RuleBase" id="RU363043"/>
    </source>
</evidence>
<keyword evidence="5 10" id="KW-1003">Cell membrane</keyword>
<evidence type="ECO:0000256" key="7">
    <source>
        <dbReference type="ARBA" id="ARBA00022692"/>
    </source>
</evidence>
<evidence type="ECO:0000259" key="11">
    <source>
        <dbReference type="PROSITE" id="PS50928"/>
    </source>
</evidence>
<organism evidence="12 13">
    <name type="scientific">Gaiella occulta</name>
    <dbReference type="NCBI Taxonomy" id="1002870"/>
    <lineage>
        <taxon>Bacteria</taxon>
        <taxon>Bacillati</taxon>
        <taxon>Actinomycetota</taxon>
        <taxon>Thermoleophilia</taxon>
        <taxon>Gaiellales</taxon>
        <taxon>Gaiellaceae</taxon>
        <taxon>Gaiella</taxon>
    </lineage>
</organism>
<dbReference type="InterPro" id="IPR035906">
    <property type="entry name" value="MetI-like_sf"/>
</dbReference>
<feature type="transmembrane region" description="Helical" evidence="10">
    <location>
        <begin position="79"/>
        <end position="105"/>
    </location>
</feature>
<sequence>MSTVPADPHDVTVRSNGLRRRRIVEKAMGSLAALSALAAVGILALVLFSVLLRGLSALEPSFFTKPRPLFGEKGGIADALVGSGLIVAMAMLIAIPVAVLVAVYMSEYARPRMAATLRIVLDVLNGVPAIVVGIFVFGLLVVGHGQSAVFGAFALAILMLPMVARATQEVLEVVPRSRREASLALGVTKWRTTWSIVLPSAIGGILTGVVIAVARVAGETAPLLFTSSIAANAISLDVTRALPTLPVAIFAFSESPDPNDQAAGWAAALVLIAFVLLMNVLAKLFAGRKRRSLEGN</sequence>
<dbReference type="InterPro" id="IPR005672">
    <property type="entry name" value="Phosphate_PstA"/>
</dbReference>
<dbReference type="GO" id="GO:0005315">
    <property type="term" value="F:phosphate transmembrane transporter activity"/>
    <property type="evidence" value="ECO:0007669"/>
    <property type="project" value="InterPro"/>
</dbReference>
<dbReference type="GO" id="GO:0005886">
    <property type="term" value="C:plasma membrane"/>
    <property type="evidence" value="ECO:0007669"/>
    <property type="project" value="UniProtKB-SubCell"/>
</dbReference>
<evidence type="ECO:0000256" key="5">
    <source>
        <dbReference type="ARBA" id="ARBA00022475"/>
    </source>
</evidence>
<reference evidence="12 13" key="1">
    <citation type="submission" date="2018-07" db="EMBL/GenBank/DDBJ databases">
        <title>High-quality-draft genome sequence of Gaiella occulta.</title>
        <authorList>
            <person name="Severino R."/>
            <person name="Froufe H.J.C."/>
            <person name="Rainey F.A."/>
            <person name="Barroso C."/>
            <person name="Albuquerque L."/>
            <person name="Lobo-Da-Cunha A."/>
            <person name="Da Costa M.S."/>
            <person name="Egas C."/>
        </authorList>
    </citation>
    <scope>NUCLEOTIDE SEQUENCE [LARGE SCALE GENOMIC DNA]</scope>
    <source>
        <strain evidence="12 13">F2-233</strain>
    </source>
</reference>
<evidence type="ECO:0000256" key="8">
    <source>
        <dbReference type="ARBA" id="ARBA00022989"/>
    </source>
</evidence>
<feature type="domain" description="ABC transmembrane type-1" evidence="11">
    <location>
        <begin position="80"/>
        <end position="282"/>
    </location>
</feature>
<dbReference type="InterPro" id="IPR051408">
    <property type="entry name" value="Phosphate_transprt_permease"/>
</dbReference>
<accession>A0A7M2Z0G9</accession>
<dbReference type="NCBIfam" id="TIGR00974">
    <property type="entry name" value="3a0107s02c"/>
    <property type="match status" value="1"/>
</dbReference>
<feature type="transmembrane region" description="Helical" evidence="10">
    <location>
        <begin position="262"/>
        <end position="282"/>
    </location>
</feature>
<comment type="subcellular location">
    <subcellularLocation>
        <location evidence="2 10">Cell membrane</location>
        <topology evidence="2 10">Multi-pass membrane protein</topology>
    </subcellularLocation>
</comment>
<keyword evidence="13" id="KW-1185">Reference proteome</keyword>
<keyword evidence="6" id="KW-0592">Phosphate transport</keyword>
<proteinExistence type="inferred from homology"/>
<dbReference type="PROSITE" id="PS50928">
    <property type="entry name" value="ABC_TM1"/>
    <property type="match status" value="1"/>
</dbReference>
<keyword evidence="7 10" id="KW-0812">Transmembrane</keyword>